<evidence type="ECO:0000256" key="2">
    <source>
        <dbReference type="ARBA" id="ARBA00022643"/>
    </source>
</evidence>
<evidence type="ECO:0000256" key="3">
    <source>
        <dbReference type="ARBA" id="ARBA00022991"/>
    </source>
</evidence>
<accession>A0A1I4RDY1</accession>
<keyword evidence="6" id="KW-1185">Reference proteome</keyword>
<keyword evidence="1" id="KW-0285">Flavoprotein</keyword>
<dbReference type="PANTHER" id="PTHR47429">
    <property type="entry name" value="PROTEIN TWIN LOV 1"/>
    <property type="match status" value="1"/>
</dbReference>
<dbReference type="Pfam" id="PF13426">
    <property type="entry name" value="PAS_9"/>
    <property type="match status" value="1"/>
</dbReference>
<dbReference type="CDD" id="cd00130">
    <property type="entry name" value="PAS"/>
    <property type="match status" value="1"/>
</dbReference>
<gene>
    <name evidence="5" type="ORF">SAMN05444143_101313</name>
</gene>
<keyword evidence="2" id="KW-0288">FMN</keyword>
<evidence type="ECO:0000313" key="5">
    <source>
        <dbReference type="EMBL" id="SFM50246.1"/>
    </source>
</evidence>
<evidence type="ECO:0000256" key="1">
    <source>
        <dbReference type="ARBA" id="ARBA00022630"/>
    </source>
</evidence>
<dbReference type="InterPro" id="IPR035965">
    <property type="entry name" value="PAS-like_dom_sf"/>
</dbReference>
<feature type="domain" description="PAS" evidence="4">
    <location>
        <begin position="61"/>
        <end position="104"/>
    </location>
</feature>
<name>A0A1I4RDY1_9FLAO</name>
<keyword evidence="3" id="KW-0157">Chromophore</keyword>
<reference evidence="6" key="1">
    <citation type="submission" date="2016-10" db="EMBL/GenBank/DDBJ databases">
        <authorList>
            <person name="Varghese N."/>
            <person name="Submissions S."/>
        </authorList>
    </citation>
    <scope>NUCLEOTIDE SEQUENCE [LARGE SCALE GENOMIC DNA]</scope>
    <source>
        <strain evidence="6">DSM 4002</strain>
    </source>
</reference>
<dbReference type="AlphaFoldDB" id="A0A1I4RDY1"/>
<protein>
    <submittedName>
        <fullName evidence="5">PAS domain S-box-containing protein</fullName>
    </submittedName>
</protein>
<dbReference type="Proteomes" id="UP000182961">
    <property type="component" value="Unassembled WGS sequence"/>
</dbReference>
<dbReference type="EMBL" id="FOUT01000001">
    <property type="protein sequence ID" value="SFM50246.1"/>
    <property type="molecule type" value="Genomic_DNA"/>
</dbReference>
<dbReference type="eggNOG" id="COG3829">
    <property type="taxonomic scope" value="Bacteria"/>
</dbReference>
<dbReference type="NCBIfam" id="TIGR00229">
    <property type="entry name" value="sensory_box"/>
    <property type="match status" value="1"/>
</dbReference>
<sequence length="171" mass="19806">MVHIKHYENAKARYFSTLDLKVTSMVSMSFHGEFIETVKNSFTDFNRLQRILPKNTEVVATEMLRDSLLEDVVILTNDKLEIVFASNNLLKMNGYTEKEVLGNSPKMFHGAKTNMKTSREIREKINNRLPFESKVINYKKNGKTYDCLIKSYPIFDAKGKLTHFIALEKAF</sequence>
<dbReference type="Gene3D" id="3.30.450.20">
    <property type="entry name" value="PAS domain"/>
    <property type="match status" value="1"/>
</dbReference>
<dbReference type="RefSeq" id="WP_024980686.1">
    <property type="nucleotide sequence ID" value="NZ_CBCRUM010000001.1"/>
</dbReference>
<proteinExistence type="predicted"/>
<organism evidence="5 6">
    <name type="scientific">Flavobacterium succinicans</name>
    <dbReference type="NCBI Taxonomy" id="29536"/>
    <lineage>
        <taxon>Bacteria</taxon>
        <taxon>Pseudomonadati</taxon>
        <taxon>Bacteroidota</taxon>
        <taxon>Flavobacteriia</taxon>
        <taxon>Flavobacteriales</taxon>
        <taxon>Flavobacteriaceae</taxon>
        <taxon>Flavobacterium</taxon>
    </lineage>
</organism>
<dbReference type="PANTHER" id="PTHR47429:SF2">
    <property type="entry name" value="PROTEIN TWIN LOV 1"/>
    <property type="match status" value="1"/>
</dbReference>
<dbReference type="SUPFAM" id="SSF55785">
    <property type="entry name" value="PYP-like sensor domain (PAS domain)"/>
    <property type="match status" value="1"/>
</dbReference>
<dbReference type="InterPro" id="IPR000014">
    <property type="entry name" value="PAS"/>
</dbReference>
<evidence type="ECO:0000259" key="4">
    <source>
        <dbReference type="PROSITE" id="PS50112"/>
    </source>
</evidence>
<evidence type="ECO:0000313" key="6">
    <source>
        <dbReference type="Proteomes" id="UP000182961"/>
    </source>
</evidence>
<dbReference type="PROSITE" id="PS50112">
    <property type="entry name" value="PAS"/>
    <property type="match status" value="1"/>
</dbReference>